<evidence type="ECO:0000259" key="3">
    <source>
        <dbReference type="PROSITE" id="PS51046"/>
    </source>
</evidence>
<dbReference type="PROSITE" id="PS51046">
    <property type="entry name" value="GON"/>
    <property type="match status" value="1"/>
</dbReference>
<dbReference type="KEGG" id="cfus:CYFUS_001890"/>
<evidence type="ECO:0000256" key="2">
    <source>
        <dbReference type="SAM" id="SignalP"/>
    </source>
</evidence>
<reference evidence="4 5" key="1">
    <citation type="submission" date="2017-06" db="EMBL/GenBank/DDBJ databases">
        <title>Sequencing and comparative analysis of myxobacterial genomes.</title>
        <authorList>
            <person name="Rupp O."/>
            <person name="Goesmann A."/>
            <person name="Sogaard-Andersen L."/>
        </authorList>
    </citation>
    <scope>NUCLEOTIDE SEQUENCE [LARGE SCALE GENOMIC DNA]</scope>
    <source>
        <strain evidence="4 5">DSM 52655</strain>
    </source>
</reference>
<dbReference type="Pfam" id="PF08685">
    <property type="entry name" value="GON"/>
    <property type="match status" value="2"/>
</dbReference>
<dbReference type="InterPro" id="IPR012314">
    <property type="entry name" value="Pept_M12B_GON-ADAMTSs"/>
</dbReference>
<dbReference type="EMBL" id="CP022098">
    <property type="protein sequence ID" value="ATB36475.1"/>
    <property type="molecule type" value="Genomic_DNA"/>
</dbReference>
<proteinExistence type="predicted"/>
<dbReference type="GO" id="GO:0008270">
    <property type="term" value="F:zinc ion binding"/>
    <property type="evidence" value="ECO:0007669"/>
    <property type="project" value="InterPro"/>
</dbReference>
<sequence length="384" mass="41506">MNSNRLNPTVMNPSFAIAFRRWLSPLSKLGMLTALMTTTASHATSPVVDQANEPYSLYSVQLYTGAVPGGQTFTVGTAGKLSRVSVYVQKQCLPDCPDMLVQLRSTSGQVLASSTVSHTLIPTGSYNWIDAGFSQSLGVFPGEQYAIVIQNAQPYVSGGYDWRYEANSSVDSYPGGMLFQVGYNSHPAYDLYFRTYVTPNEVHDCAEVRAQNPAAPDGTYPLTLGGKQVDVYCHDMAGTPREYLTVKTAATTNYSYYGQGQNTSAGGQATWYFKVRLDPVALTLALDDTTFSWSQGWMRFGSTFLYTNPLGSAGDCVADRSQTGRSNIDLTGTPFGIVPGQFLVSGYHPAGSITYSGSQIVNLTGGGYCGFTSDPDNRLQLTLQ</sequence>
<evidence type="ECO:0000256" key="1">
    <source>
        <dbReference type="ARBA" id="ARBA00022723"/>
    </source>
</evidence>
<keyword evidence="2" id="KW-0732">Signal</keyword>
<name>A0A250IXK4_9BACT</name>
<evidence type="ECO:0000313" key="4">
    <source>
        <dbReference type="EMBL" id="ATB36475.1"/>
    </source>
</evidence>
<feature type="signal peptide" evidence="2">
    <location>
        <begin position="1"/>
        <end position="43"/>
    </location>
</feature>
<dbReference type="RefSeq" id="WP_198316518.1">
    <property type="nucleotide sequence ID" value="NZ_CP022098.1"/>
</dbReference>
<organism evidence="4 5">
    <name type="scientific">Cystobacter fuscus</name>
    <dbReference type="NCBI Taxonomy" id="43"/>
    <lineage>
        <taxon>Bacteria</taxon>
        <taxon>Pseudomonadati</taxon>
        <taxon>Myxococcota</taxon>
        <taxon>Myxococcia</taxon>
        <taxon>Myxococcales</taxon>
        <taxon>Cystobacterineae</taxon>
        <taxon>Archangiaceae</taxon>
        <taxon>Cystobacter</taxon>
    </lineage>
</organism>
<dbReference type="AlphaFoldDB" id="A0A250IXK4"/>
<feature type="chain" id="PRO_5013123478" description="GON domain-containing protein" evidence="2">
    <location>
        <begin position="44"/>
        <end position="384"/>
    </location>
</feature>
<evidence type="ECO:0000313" key="5">
    <source>
        <dbReference type="Proteomes" id="UP000217257"/>
    </source>
</evidence>
<dbReference type="Proteomes" id="UP000217257">
    <property type="component" value="Chromosome"/>
</dbReference>
<gene>
    <name evidence="4" type="ORF">CYFUS_001890</name>
</gene>
<feature type="domain" description="GON" evidence="3">
    <location>
        <begin position="201"/>
        <end position="257"/>
    </location>
</feature>
<keyword evidence="1" id="KW-0479">Metal-binding</keyword>
<dbReference type="GO" id="GO:0004222">
    <property type="term" value="F:metalloendopeptidase activity"/>
    <property type="evidence" value="ECO:0007669"/>
    <property type="project" value="InterPro"/>
</dbReference>
<accession>A0A250IXK4</accession>
<protein>
    <recommendedName>
        <fullName evidence="3">GON domain-containing protein</fullName>
    </recommendedName>
</protein>